<evidence type="ECO:0000259" key="9">
    <source>
        <dbReference type="PROSITE" id="PS51192"/>
    </source>
</evidence>
<keyword evidence="6" id="KW-0238">DNA-binding</keyword>
<dbReference type="GO" id="GO:0004386">
    <property type="term" value="F:helicase activity"/>
    <property type="evidence" value="ECO:0007669"/>
    <property type="project" value="UniProtKB-KW"/>
</dbReference>
<keyword evidence="4 11" id="KW-0347">Helicase</keyword>
<dbReference type="CDD" id="cd17992">
    <property type="entry name" value="DEXHc_RecG"/>
    <property type="match status" value="1"/>
</dbReference>
<evidence type="ECO:0000313" key="11">
    <source>
        <dbReference type="EMBL" id="MFC6714400.1"/>
    </source>
</evidence>
<protein>
    <recommendedName>
        <fullName evidence="8">Probable DNA 3'-5' helicase RecG</fullName>
    </recommendedName>
</protein>
<name>A0ABW2AU45_9MICO</name>
<dbReference type="SUPFAM" id="SSF52540">
    <property type="entry name" value="P-loop containing nucleoside triphosphate hydrolases"/>
    <property type="match status" value="2"/>
</dbReference>
<dbReference type="Pfam" id="PF00271">
    <property type="entry name" value="Helicase_C"/>
    <property type="match status" value="1"/>
</dbReference>
<evidence type="ECO:0000256" key="7">
    <source>
        <dbReference type="ARBA" id="ARBA00023204"/>
    </source>
</evidence>
<feature type="domain" description="Helicase C-terminal" evidence="10">
    <location>
        <begin position="667"/>
        <end position="828"/>
    </location>
</feature>
<evidence type="ECO:0000256" key="6">
    <source>
        <dbReference type="ARBA" id="ARBA00023125"/>
    </source>
</evidence>
<proteinExistence type="predicted"/>
<dbReference type="SMART" id="SM00487">
    <property type="entry name" value="DEXDc"/>
    <property type="match status" value="1"/>
</dbReference>
<evidence type="ECO:0000259" key="10">
    <source>
        <dbReference type="PROSITE" id="PS51194"/>
    </source>
</evidence>
<dbReference type="Pfam" id="PF17191">
    <property type="entry name" value="RecG_wedge"/>
    <property type="match status" value="1"/>
</dbReference>
<dbReference type="PROSITE" id="PS51194">
    <property type="entry name" value="HELICASE_CTER"/>
    <property type="match status" value="1"/>
</dbReference>
<keyword evidence="2" id="KW-0227">DNA damage</keyword>
<evidence type="ECO:0000313" key="12">
    <source>
        <dbReference type="Proteomes" id="UP001596356"/>
    </source>
</evidence>
<evidence type="ECO:0000256" key="1">
    <source>
        <dbReference type="ARBA" id="ARBA00022741"/>
    </source>
</evidence>
<organism evidence="11 12">
    <name type="scientific">Branchiibius cervicis</name>
    <dbReference type="NCBI Taxonomy" id="908252"/>
    <lineage>
        <taxon>Bacteria</taxon>
        <taxon>Bacillati</taxon>
        <taxon>Actinomycetota</taxon>
        <taxon>Actinomycetes</taxon>
        <taxon>Micrococcales</taxon>
        <taxon>Dermacoccaceae</taxon>
        <taxon>Branchiibius</taxon>
    </lineage>
</organism>
<evidence type="ECO:0000256" key="3">
    <source>
        <dbReference type="ARBA" id="ARBA00022801"/>
    </source>
</evidence>
<keyword evidence="12" id="KW-1185">Reference proteome</keyword>
<keyword evidence="5" id="KW-0067">ATP-binding</keyword>
<dbReference type="Proteomes" id="UP001596356">
    <property type="component" value="Unassembled WGS sequence"/>
</dbReference>
<dbReference type="PANTHER" id="PTHR47964:SF1">
    <property type="entry name" value="ATP-DEPENDENT DNA HELICASE HOMOLOG RECG, CHLOROPLASTIC"/>
    <property type="match status" value="1"/>
</dbReference>
<feature type="domain" description="Helicase ATP-binding" evidence="9">
    <location>
        <begin position="463"/>
        <end position="637"/>
    </location>
</feature>
<dbReference type="Gene3D" id="3.40.50.300">
    <property type="entry name" value="P-loop containing nucleotide triphosphate hydrolases"/>
    <property type="match status" value="2"/>
</dbReference>
<dbReference type="Gene3D" id="2.40.50.140">
    <property type="entry name" value="Nucleic acid-binding proteins"/>
    <property type="match status" value="1"/>
</dbReference>
<dbReference type="InterPro" id="IPR047112">
    <property type="entry name" value="RecG/Mfd"/>
</dbReference>
<dbReference type="InterPro" id="IPR011545">
    <property type="entry name" value="DEAD/DEAH_box_helicase_dom"/>
</dbReference>
<keyword evidence="7" id="KW-0234">DNA repair</keyword>
<keyword evidence="3" id="KW-0378">Hydrolase</keyword>
<evidence type="ECO:0000256" key="4">
    <source>
        <dbReference type="ARBA" id="ARBA00022806"/>
    </source>
</evidence>
<dbReference type="InterPro" id="IPR045562">
    <property type="entry name" value="RecG_dom3_C"/>
</dbReference>
<evidence type="ECO:0000256" key="8">
    <source>
        <dbReference type="ARBA" id="ARBA00049819"/>
    </source>
</evidence>
<dbReference type="SMART" id="SM00490">
    <property type="entry name" value="HELICc"/>
    <property type="match status" value="1"/>
</dbReference>
<dbReference type="PROSITE" id="PS51192">
    <property type="entry name" value="HELICASE_ATP_BIND_1"/>
    <property type="match status" value="1"/>
</dbReference>
<dbReference type="InterPro" id="IPR012340">
    <property type="entry name" value="NA-bd_OB-fold"/>
</dbReference>
<dbReference type="Pfam" id="PF19833">
    <property type="entry name" value="RecG_dom3_C"/>
    <property type="match status" value="1"/>
</dbReference>
<dbReference type="InterPro" id="IPR033454">
    <property type="entry name" value="RecG_wedge"/>
</dbReference>
<evidence type="ECO:0000256" key="2">
    <source>
        <dbReference type="ARBA" id="ARBA00022763"/>
    </source>
</evidence>
<comment type="caution">
    <text evidence="11">The sequence shown here is derived from an EMBL/GenBank/DDBJ whole genome shotgun (WGS) entry which is preliminary data.</text>
</comment>
<sequence length="896" mass="95008">MNYPIVPDNAPLAIVTGTTQSPRIVLESIPERLRPWALTLGATLTDDGRFCLDRGQRLDAAFEQAGLIVVDEAGEQAEVGDLELPLVVVSGQVVEIYPRLMPVADVGAALPGAIWDAAQGRFEMLLPDGGMDAALRAVLEKWTWWYRPVAAPTPAAALRQPQPHRSVGAAPVPFDTDGTVAALHGVSMSDLDAVDPTTVAGLAGMGIVSAYDLLHTVPRGYLDRSNPQPVDRCSVGEQVAFVGEVVSVKTPPRGSSGASIVKVRDTGSAHKQQVSLTWFNAAWIAKKFRVGDRLLVSGVLGEWVSQSGYCALQVRNPICDRIDGDGSDMTNAVIGVYPASGKHGVTTWSVRRAAKEAAQRLPPTTDPVPRNMTLARGLPDRHTALVDLHLPATMRHAQSARRRIAYDELLRWQLALAGSHRALGASAGIAHVARGELWAKVLGVLPYSLTGAQQRSVSEIAADLSAPHPMNRLLQGEVGSGKTLVSLLAMLHAVDAGSSAALMAPTEALAAQHHRDFAELADGIELTDSDGVTRPVRVELLTNKITGRARKQVLAGLVDGSVDIVVGTSSLLAEQVQFHRLGLVVVDEQHRFGVEQRKALTDKATGGAIPDLLVMTATPVPRTALITAFGDLDVSVLDELPPGRSPIVTHCVDPDQLTNAGSAVWASVTQALNDGRQVFVVTPSIADSEAKSAKGADVMAAEVSTLLPGRRIGVAHGKQTPAERSAVMDAMRAGTLDVLVATSVIEVGVNIPNATVMVVTGAEHFGITQLHQLRGRVGRGQHAGKCWLVPSKPASTLADSSQSRLQALVDSTDGFELARRDLAIRGAGSLTGTKQSGKAGDLKVADLLTDTDLIEWSRADAQGLIESDPQLRRHPTLRAEIEDVIGQDGIDWLGTR</sequence>
<dbReference type="EMBL" id="JBHSWJ010000002">
    <property type="protein sequence ID" value="MFC6714400.1"/>
    <property type="molecule type" value="Genomic_DNA"/>
</dbReference>
<reference evidence="12" key="1">
    <citation type="journal article" date="2019" name="Int. J. Syst. Evol. Microbiol.">
        <title>The Global Catalogue of Microorganisms (GCM) 10K type strain sequencing project: providing services to taxonomists for standard genome sequencing and annotation.</title>
        <authorList>
            <consortium name="The Broad Institute Genomics Platform"/>
            <consortium name="The Broad Institute Genome Sequencing Center for Infectious Disease"/>
            <person name="Wu L."/>
            <person name="Ma J."/>
        </authorList>
    </citation>
    <scope>NUCLEOTIDE SEQUENCE [LARGE SCALE GENOMIC DNA]</scope>
    <source>
        <strain evidence="12">NBRC 106593</strain>
    </source>
</reference>
<dbReference type="CDD" id="cd04488">
    <property type="entry name" value="RecG_wedge_OBF"/>
    <property type="match status" value="1"/>
</dbReference>
<gene>
    <name evidence="11" type="ORF">ACFQBT_11455</name>
</gene>
<dbReference type="InterPro" id="IPR001650">
    <property type="entry name" value="Helicase_C-like"/>
</dbReference>
<dbReference type="InterPro" id="IPR027417">
    <property type="entry name" value="P-loop_NTPase"/>
</dbReference>
<evidence type="ECO:0000256" key="5">
    <source>
        <dbReference type="ARBA" id="ARBA00022840"/>
    </source>
</evidence>
<dbReference type="RefSeq" id="WP_377822801.1">
    <property type="nucleotide sequence ID" value="NZ_JBHSWJ010000002.1"/>
</dbReference>
<dbReference type="PANTHER" id="PTHR47964">
    <property type="entry name" value="ATP-DEPENDENT DNA HELICASE HOMOLOG RECG, CHLOROPLASTIC"/>
    <property type="match status" value="1"/>
</dbReference>
<dbReference type="InterPro" id="IPR014001">
    <property type="entry name" value="Helicase_ATP-bd"/>
</dbReference>
<accession>A0ABW2AU45</accession>
<dbReference type="SUPFAM" id="SSF50249">
    <property type="entry name" value="Nucleic acid-binding proteins"/>
    <property type="match status" value="1"/>
</dbReference>
<dbReference type="Pfam" id="PF00270">
    <property type="entry name" value="DEAD"/>
    <property type="match status" value="1"/>
</dbReference>
<keyword evidence="1" id="KW-0547">Nucleotide-binding</keyword>